<keyword evidence="3" id="KW-0732">Signal</keyword>
<keyword evidence="2" id="KW-0812">Transmembrane</keyword>
<name>A0A9J7E8J0_SPOLT</name>
<proteinExistence type="predicted"/>
<feature type="signal peptide" evidence="3">
    <location>
        <begin position="1"/>
        <end position="23"/>
    </location>
</feature>
<accession>A0A9J7E8J0</accession>
<keyword evidence="2" id="KW-1133">Transmembrane helix</keyword>
<keyword evidence="2" id="KW-0472">Membrane</keyword>
<keyword evidence="4" id="KW-1185">Reference proteome</keyword>
<dbReference type="GeneID" id="111354802"/>
<evidence type="ECO:0000256" key="1">
    <source>
        <dbReference type="SAM" id="MobiDB-lite"/>
    </source>
</evidence>
<evidence type="ECO:0000313" key="4">
    <source>
        <dbReference type="Proteomes" id="UP000301870"/>
    </source>
</evidence>
<feature type="region of interest" description="Disordered" evidence="1">
    <location>
        <begin position="706"/>
        <end position="731"/>
    </location>
</feature>
<dbReference type="KEGG" id="sliu:111354802"/>
<gene>
    <name evidence="5" type="primary">LOC111354802</name>
</gene>
<reference evidence="5" key="1">
    <citation type="submission" date="2025-08" db="UniProtKB">
        <authorList>
            <consortium name="RefSeq"/>
        </authorList>
    </citation>
    <scope>IDENTIFICATION</scope>
    <source>
        <strain evidence="5">Ishihara</strain>
        <tissue evidence="5">Whole body</tissue>
    </source>
</reference>
<sequence>MCCLKIILIITFTSSLLLDLVEAGDVVITFEIEIYNVTGMLKPTCDHRIDDMTEYTVREGKEFKVRTNYNKVINEAKCYSKYYNDTFGTTNASIYRNESTYKVVKEMGGVWECSFLSLKGNPNIYHEILYTKKDYNFARTICSMIIHVRREKAPMVILVNNMEMELNQTQLSEEDVDFIAVYDYEVGDAVNIICVPENYNVYNTITMQCPDVDKRLSLSDPDFKSSKRLGFKTTLTSLHDSKYCLFTLKNQSDYTIVRLTFKKKSDEKMNITINGLIIRPELKKIDIALYRITYIHKSNSNIDVVCETTPNYKLWLLNKSFKGAMYNETAIIPDQKINIHFTPRPNTNPNFKCSVDDKQSNYSAQNCEIIFKPDDKLLNDTRIMEMSLPANRTVMELFTENLQMIYYEFDADEVLEIKCSIVERPVNVAYIHFRNNDTIDKTTISRIVTLNYEHDNPPVVCYLKDQVDETAHVSKDEILYTINVTFVKKQIGPEPEPEPTTTIANQEPYPGGSTTGTITDPGGSTTGTITGTVDEEVPYEIIVAIAAVVFVIIISIFLILVKVRKRNQTQGSPQGNNYENLPTPSETSIPPYPPQWDANNYAVPVDQRHEDPAYSVPIQPLYTEPVPKTARKPKQNQVSPTYAIINHKGTPKRNIVKDTNDPNYSEVYSRNESYVNVVKESPYANAEEPMYCEANVARNQNHYTNLNSSPYANSSAQEYVEPTYCEPQRRK</sequence>
<dbReference type="Proteomes" id="UP000301870">
    <property type="component" value="Chromosome 19"/>
</dbReference>
<feature type="region of interest" description="Disordered" evidence="1">
    <location>
        <begin position="491"/>
        <end position="525"/>
    </location>
</feature>
<feature type="transmembrane region" description="Helical" evidence="2">
    <location>
        <begin position="541"/>
        <end position="561"/>
    </location>
</feature>
<organism evidence="4 5">
    <name type="scientific">Spodoptera litura</name>
    <name type="common">Asian cotton leafworm</name>
    <dbReference type="NCBI Taxonomy" id="69820"/>
    <lineage>
        <taxon>Eukaryota</taxon>
        <taxon>Metazoa</taxon>
        <taxon>Ecdysozoa</taxon>
        <taxon>Arthropoda</taxon>
        <taxon>Hexapoda</taxon>
        <taxon>Insecta</taxon>
        <taxon>Pterygota</taxon>
        <taxon>Neoptera</taxon>
        <taxon>Endopterygota</taxon>
        <taxon>Lepidoptera</taxon>
        <taxon>Glossata</taxon>
        <taxon>Ditrysia</taxon>
        <taxon>Noctuoidea</taxon>
        <taxon>Noctuidae</taxon>
        <taxon>Amphipyrinae</taxon>
        <taxon>Spodoptera</taxon>
    </lineage>
</organism>
<evidence type="ECO:0000313" key="5">
    <source>
        <dbReference type="RefSeq" id="XP_022824166.1"/>
    </source>
</evidence>
<evidence type="ECO:0000256" key="3">
    <source>
        <dbReference type="SAM" id="SignalP"/>
    </source>
</evidence>
<dbReference type="OrthoDB" id="7478817at2759"/>
<evidence type="ECO:0000256" key="2">
    <source>
        <dbReference type="SAM" id="Phobius"/>
    </source>
</evidence>
<feature type="region of interest" description="Disordered" evidence="1">
    <location>
        <begin position="568"/>
        <end position="588"/>
    </location>
</feature>
<protein>
    <submittedName>
        <fullName evidence="5">Uncharacterized protein LOC111354802 isoform X1</fullName>
    </submittedName>
</protein>
<feature type="compositionally biased region" description="Low complexity" evidence="1">
    <location>
        <begin position="510"/>
        <end position="525"/>
    </location>
</feature>
<dbReference type="RefSeq" id="XP_022824166.1">
    <property type="nucleotide sequence ID" value="XM_022968398.1"/>
</dbReference>
<dbReference type="AlphaFoldDB" id="A0A9J7E8J0"/>
<feature type="chain" id="PRO_5039948161" evidence="3">
    <location>
        <begin position="24"/>
        <end position="731"/>
    </location>
</feature>
<feature type="compositionally biased region" description="Polar residues" evidence="1">
    <location>
        <begin position="706"/>
        <end position="717"/>
    </location>
</feature>